<evidence type="ECO:0000313" key="5">
    <source>
        <dbReference type="Ensembl" id="ENSACAP00000023832.1"/>
    </source>
</evidence>
<evidence type="ECO:0000256" key="1">
    <source>
        <dbReference type="ARBA" id="ARBA00009482"/>
    </source>
</evidence>
<dbReference type="SUPFAM" id="SSF50978">
    <property type="entry name" value="WD40 repeat-like"/>
    <property type="match status" value="1"/>
</dbReference>
<dbReference type="SMART" id="SM00320">
    <property type="entry name" value="WD40"/>
    <property type="match status" value="3"/>
</dbReference>
<protein>
    <recommendedName>
        <fullName evidence="4">Coronin</fullName>
    </recommendedName>
</protein>
<dbReference type="GeneTree" id="ENSGT00940000159328"/>
<dbReference type="InterPro" id="IPR015505">
    <property type="entry name" value="Coronin"/>
</dbReference>
<dbReference type="InterPro" id="IPR015943">
    <property type="entry name" value="WD40/YVTN_repeat-like_dom_sf"/>
</dbReference>
<dbReference type="InterPro" id="IPR036322">
    <property type="entry name" value="WD40_repeat_dom_sf"/>
</dbReference>
<evidence type="ECO:0000256" key="4">
    <source>
        <dbReference type="RuleBase" id="RU280818"/>
    </source>
</evidence>
<reference evidence="5" key="2">
    <citation type="submission" date="2025-08" db="UniProtKB">
        <authorList>
            <consortium name="Ensembl"/>
        </authorList>
    </citation>
    <scope>IDENTIFICATION</scope>
</reference>
<dbReference type="PROSITE" id="PS50294">
    <property type="entry name" value="WD_REPEATS_REGION"/>
    <property type="match status" value="2"/>
</dbReference>
<dbReference type="InParanoid" id="A0A803SLJ2"/>
<comment type="similarity">
    <text evidence="1 4">Belongs to the WD repeat coronin family.</text>
</comment>
<dbReference type="PROSITE" id="PS50082">
    <property type="entry name" value="WD_REPEATS_2"/>
    <property type="match status" value="3"/>
</dbReference>
<comment type="function">
    <text evidence="2">F-actin regulator involved in anterograde Golgi to endosome transport: upon ubiquitination via 'Lys-33'-linked ubiquitin chains by the BCR(KLHL20) E3 ubiquitin ligase complex, interacts with EPS15 and localizes to the trans-Golgi network, where it promotes actin polymerization, thereby facilitating post-Golgi trafficking. May play a role in the maintenance of the Golgi apparatus morphology.</text>
</comment>
<keyword evidence="4" id="KW-0677">Repeat</keyword>
<sequence length="251" mass="27366">MSHLTRCPFSSGVLGLVPLEAQNGGKRAVSQLCCHSDAVTDLDFSPFDEQILATGSADEVIKVWRLQDGDGDPSSSSCHVALGAKEGPVGAVLFHPTADGTLSSAARKTVKVWNVERQQALTELEPHEDQVQSLGWRPDGSLLGTSCKDKKLRIFDPRTKPTPCQSVLGHDNAKDSRLVWVNAEGGLLSVGFNQVREREVRLWDTRKFGSSLASVTLDASPRARRVPLCDGKLQISGIHMKWQKLFVKILS</sequence>
<organism evidence="5 6">
    <name type="scientific">Anolis carolinensis</name>
    <name type="common">Green anole</name>
    <name type="synonym">American chameleon</name>
    <dbReference type="NCBI Taxonomy" id="28377"/>
    <lineage>
        <taxon>Eukaryota</taxon>
        <taxon>Metazoa</taxon>
        <taxon>Chordata</taxon>
        <taxon>Craniata</taxon>
        <taxon>Vertebrata</taxon>
        <taxon>Euteleostomi</taxon>
        <taxon>Lepidosauria</taxon>
        <taxon>Squamata</taxon>
        <taxon>Bifurcata</taxon>
        <taxon>Unidentata</taxon>
        <taxon>Episquamata</taxon>
        <taxon>Toxicofera</taxon>
        <taxon>Iguania</taxon>
        <taxon>Dactyloidae</taxon>
        <taxon>Anolis</taxon>
    </lineage>
</organism>
<accession>A0A803SLJ2</accession>
<name>A0A803SLJ2_ANOCA</name>
<feature type="repeat" description="WD" evidence="3">
    <location>
        <begin position="124"/>
        <end position="156"/>
    </location>
</feature>
<reference evidence="5" key="1">
    <citation type="submission" date="2009-12" db="EMBL/GenBank/DDBJ databases">
        <title>The Genome Sequence of Anolis carolinensis (Green Anole Lizard).</title>
        <authorList>
            <consortium name="The Genome Sequencing Platform"/>
            <person name="Di Palma F."/>
            <person name="Alfoldi J."/>
            <person name="Heiman D."/>
            <person name="Young S."/>
            <person name="Grabherr M."/>
            <person name="Johnson J."/>
            <person name="Lander E.S."/>
            <person name="Lindblad-Toh K."/>
        </authorList>
    </citation>
    <scope>NUCLEOTIDE SEQUENCE [LARGE SCALE GENOMIC DNA]</scope>
    <source>
        <strain evidence="5">JBL SC #1</strain>
    </source>
</reference>
<evidence type="ECO:0000256" key="3">
    <source>
        <dbReference type="PROSITE-ProRule" id="PRU00221"/>
    </source>
</evidence>
<feature type="repeat" description="WD" evidence="3">
    <location>
        <begin position="82"/>
        <end position="123"/>
    </location>
</feature>
<dbReference type="PANTHER" id="PTHR10856">
    <property type="entry name" value="CORONIN"/>
    <property type="match status" value="1"/>
</dbReference>
<dbReference type="PANTHER" id="PTHR10856:SF20">
    <property type="entry name" value="CORONIN-7"/>
    <property type="match status" value="1"/>
</dbReference>
<dbReference type="Proteomes" id="UP000001646">
    <property type="component" value="Unplaced"/>
</dbReference>
<dbReference type="AlphaFoldDB" id="A0A803SLJ2"/>
<dbReference type="InterPro" id="IPR001680">
    <property type="entry name" value="WD40_rpt"/>
</dbReference>
<keyword evidence="3 4" id="KW-0853">WD repeat</keyword>
<evidence type="ECO:0000256" key="2">
    <source>
        <dbReference type="ARBA" id="ARBA00024838"/>
    </source>
</evidence>
<feature type="repeat" description="WD" evidence="3">
    <location>
        <begin position="32"/>
        <end position="74"/>
    </location>
</feature>
<keyword evidence="6" id="KW-1185">Reference proteome</keyword>
<reference evidence="5" key="3">
    <citation type="submission" date="2025-09" db="UniProtKB">
        <authorList>
            <consortium name="Ensembl"/>
        </authorList>
    </citation>
    <scope>IDENTIFICATION</scope>
</reference>
<dbReference type="Ensembl" id="ENSACAT00000054006.1">
    <property type="protein sequence ID" value="ENSACAP00000023832.1"/>
    <property type="gene ID" value="ENSACAG00000044890.1"/>
</dbReference>
<evidence type="ECO:0000313" key="6">
    <source>
        <dbReference type="Proteomes" id="UP000001646"/>
    </source>
</evidence>
<dbReference type="Gene3D" id="2.130.10.10">
    <property type="entry name" value="YVTN repeat-like/Quinoprotein amine dehydrogenase"/>
    <property type="match status" value="1"/>
</dbReference>
<proteinExistence type="inferred from homology"/>
<dbReference type="Pfam" id="PF00400">
    <property type="entry name" value="WD40"/>
    <property type="match status" value="2"/>
</dbReference>